<sequence length="426" mass="48706">HFQILRCEKPKKLHPYLLLYLLNKPIVKRQVDANIVIQSTIPTIGDRTKDIIIFIPKSKEVRNKIIKNVKIILEGRASLRKEIDDIDSKLVQLLNERTKRVLGVARIKRREKMAYYSPGRERSILNRLIKENKGPLSNENLSEIIRFILKVSLSLEKKLRVVYFGPPATFTHLAAMQNFGQEVNLVPAKSIAEIFARVEKKQADFGVVPVENSTEGVVNYTLDMFLDSNLKICAEVILEIYHHLLGRGELKEVKNVYSHPQALAQCRSWLEENLPKVRLLEVESTARAAQLAAKEMGAAAIASDVAANLYKLNIMASRIEDLSNNYTRFLVIGREYSERSGEDKTSILFSIKDRIGALYDMLSPFRRNGINLTKIESRPTKRKAWEYVFFVDFFGHKDEENVKKALSELEEQCFFLRILGSYPAGG</sequence>
<dbReference type="SUPFAM" id="SSF53850">
    <property type="entry name" value="Periplasmic binding protein-like II"/>
    <property type="match status" value="1"/>
</dbReference>
<reference evidence="21" key="1">
    <citation type="journal article" date="2015" name="Nature">
        <title>Complex archaea that bridge the gap between prokaryotes and eukaryotes.</title>
        <authorList>
            <person name="Spang A."/>
            <person name="Saw J.H."/>
            <person name="Jorgensen S.L."/>
            <person name="Zaremba-Niedzwiedzka K."/>
            <person name="Martijn J."/>
            <person name="Lind A.E."/>
            <person name="van Eijk R."/>
            <person name="Schleper C."/>
            <person name="Guy L."/>
            <person name="Ettema T.J."/>
        </authorList>
    </citation>
    <scope>NUCLEOTIDE SEQUENCE</scope>
</reference>
<evidence type="ECO:0000256" key="16">
    <source>
        <dbReference type="ARBA" id="ARBA00031520"/>
    </source>
</evidence>
<dbReference type="NCBIfam" id="NF008865">
    <property type="entry name" value="PRK11898.1"/>
    <property type="match status" value="1"/>
</dbReference>
<evidence type="ECO:0000256" key="5">
    <source>
        <dbReference type="ARBA" id="ARBA00004817"/>
    </source>
</evidence>
<gene>
    <name evidence="21" type="ORF">LCGC14_1008740</name>
</gene>
<keyword evidence="10" id="KW-0057">Aromatic amino acid biosynthesis</keyword>
<accession>A0A0F9R6Z7</accession>
<dbReference type="FunFam" id="3.40.190.10:FF:000029">
    <property type="entry name" value="Chorismate mutase/Prephenate dehydratase"/>
    <property type="match status" value="1"/>
</dbReference>
<dbReference type="Gene3D" id="1.20.59.10">
    <property type="entry name" value="Chorismate mutase"/>
    <property type="match status" value="1"/>
</dbReference>
<dbReference type="AlphaFoldDB" id="A0A0F9R6Z7"/>
<dbReference type="Pfam" id="PF01842">
    <property type="entry name" value="ACT"/>
    <property type="match status" value="1"/>
</dbReference>
<evidence type="ECO:0000256" key="4">
    <source>
        <dbReference type="ARBA" id="ARBA00004741"/>
    </source>
</evidence>
<protein>
    <recommendedName>
        <fullName evidence="7">Bifunctional chorismate mutase/prephenate dehydratase</fullName>
        <ecNumber evidence="6">4.2.1.51</ecNumber>
    </recommendedName>
    <alternativeName>
        <fullName evidence="16">Chorismate mutase-prephenate dehydratase</fullName>
    </alternativeName>
    <alternativeName>
        <fullName evidence="15">p-protein</fullName>
    </alternativeName>
</protein>
<evidence type="ECO:0000256" key="14">
    <source>
        <dbReference type="ARBA" id="ARBA00023268"/>
    </source>
</evidence>
<dbReference type="Gene3D" id="3.40.190.10">
    <property type="entry name" value="Periplasmic binding protein-like II"/>
    <property type="match status" value="2"/>
</dbReference>
<dbReference type="PANTHER" id="PTHR21022:SF19">
    <property type="entry name" value="PREPHENATE DEHYDRATASE-RELATED"/>
    <property type="match status" value="1"/>
</dbReference>
<keyword evidence="12" id="KW-0413">Isomerase</keyword>
<keyword evidence="13" id="KW-0456">Lyase</keyword>
<evidence type="ECO:0000256" key="8">
    <source>
        <dbReference type="ARBA" id="ARBA00022490"/>
    </source>
</evidence>
<comment type="caution">
    <text evidence="21">The sequence shown here is derived from an EMBL/GenBank/DDBJ whole genome shotgun (WGS) entry which is preliminary data.</text>
</comment>
<evidence type="ECO:0000259" key="18">
    <source>
        <dbReference type="PROSITE" id="PS51168"/>
    </source>
</evidence>
<comment type="subcellular location">
    <subcellularLocation>
        <location evidence="3">Cytoplasm</location>
    </subcellularLocation>
</comment>
<dbReference type="SMART" id="SM00830">
    <property type="entry name" value="CM_2"/>
    <property type="match status" value="1"/>
</dbReference>
<proteinExistence type="predicted"/>
<dbReference type="GO" id="GO:0005737">
    <property type="term" value="C:cytoplasm"/>
    <property type="evidence" value="ECO:0007669"/>
    <property type="project" value="UniProtKB-SubCell"/>
</dbReference>
<dbReference type="InterPro" id="IPR002701">
    <property type="entry name" value="CM_II_prokaryot"/>
</dbReference>
<dbReference type="EMBL" id="LAZR01003949">
    <property type="protein sequence ID" value="KKN13198.1"/>
    <property type="molecule type" value="Genomic_DNA"/>
</dbReference>
<dbReference type="PROSITE" id="PS51671">
    <property type="entry name" value="ACT"/>
    <property type="match status" value="1"/>
</dbReference>
<dbReference type="PROSITE" id="PS51171">
    <property type="entry name" value="PREPHENATE_DEHYDR_3"/>
    <property type="match status" value="1"/>
</dbReference>
<feature type="non-terminal residue" evidence="21">
    <location>
        <position position="1"/>
    </location>
</feature>
<dbReference type="FunFam" id="3.30.70.260:FF:000012">
    <property type="entry name" value="Prephenate dehydratase"/>
    <property type="match status" value="1"/>
</dbReference>
<dbReference type="GO" id="GO:0004664">
    <property type="term" value="F:prephenate dehydratase activity"/>
    <property type="evidence" value="ECO:0007669"/>
    <property type="project" value="UniProtKB-EC"/>
</dbReference>
<dbReference type="GO" id="GO:0046417">
    <property type="term" value="P:chorismate metabolic process"/>
    <property type="evidence" value="ECO:0007669"/>
    <property type="project" value="InterPro"/>
</dbReference>
<dbReference type="InterPro" id="IPR036979">
    <property type="entry name" value="CM_dom_sf"/>
</dbReference>
<dbReference type="InterPro" id="IPR001086">
    <property type="entry name" value="Preph_deHydtase"/>
</dbReference>
<keyword evidence="11" id="KW-0584">Phenylalanine biosynthesis</keyword>
<dbReference type="InterPro" id="IPR018528">
    <property type="entry name" value="Preph_deHydtase_CS"/>
</dbReference>
<dbReference type="Pfam" id="PF00800">
    <property type="entry name" value="PDT"/>
    <property type="match status" value="1"/>
</dbReference>
<dbReference type="Gene3D" id="3.30.70.260">
    <property type="match status" value="1"/>
</dbReference>
<dbReference type="InterPro" id="IPR045865">
    <property type="entry name" value="ACT-like_dom_sf"/>
</dbReference>
<dbReference type="InterPro" id="IPR036263">
    <property type="entry name" value="Chorismate_II_sf"/>
</dbReference>
<dbReference type="SUPFAM" id="SSF55021">
    <property type="entry name" value="ACT-like"/>
    <property type="match status" value="1"/>
</dbReference>
<dbReference type="InterPro" id="IPR008242">
    <property type="entry name" value="Chor_mutase/pphenate_deHydtase"/>
</dbReference>
<name>A0A0F9R6Z7_9ZZZZ</name>
<feature type="domain" description="ACT" evidence="20">
    <location>
        <begin position="346"/>
        <end position="423"/>
    </location>
</feature>
<evidence type="ECO:0000256" key="12">
    <source>
        <dbReference type="ARBA" id="ARBA00023235"/>
    </source>
</evidence>
<dbReference type="FunFam" id="3.40.190.10:FF:000034">
    <property type="entry name" value="Chorismate mutase/prephenate dehydratase"/>
    <property type="match status" value="1"/>
</dbReference>
<evidence type="ECO:0000256" key="9">
    <source>
        <dbReference type="ARBA" id="ARBA00022605"/>
    </source>
</evidence>
<feature type="domain" description="Prephenate dehydratase" evidence="19">
    <location>
        <begin position="160"/>
        <end position="334"/>
    </location>
</feature>
<dbReference type="PROSITE" id="PS51168">
    <property type="entry name" value="CHORISMATE_MUT_2"/>
    <property type="match status" value="1"/>
</dbReference>
<evidence type="ECO:0000313" key="21">
    <source>
        <dbReference type="EMBL" id="KKN13198.1"/>
    </source>
</evidence>
<dbReference type="InterPro" id="IPR002912">
    <property type="entry name" value="ACT_dom"/>
</dbReference>
<evidence type="ECO:0000256" key="17">
    <source>
        <dbReference type="ARBA" id="ARBA00047848"/>
    </source>
</evidence>
<evidence type="ECO:0000259" key="19">
    <source>
        <dbReference type="PROSITE" id="PS51171"/>
    </source>
</evidence>
<evidence type="ECO:0000259" key="20">
    <source>
        <dbReference type="PROSITE" id="PS51671"/>
    </source>
</evidence>
<evidence type="ECO:0000256" key="6">
    <source>
        <dbReference type="ARBA" id="ARBA00013147"/>
    </source>
</evidence>
<evidence type="ECO:0000256" key="10">
    <source>
        <dbReference type="ARBA" id="ARBA00023141"/>
    </source>
</evidence>
<dbReference type="EC" id="4.2.1.51" evidence="6"/>
<dbReference type="PROSITE" id="PS00857">
    <property type="entry name" value="PREPHENATE_DEHYDR_1"/>
    <property type="match status" value="1"/>
</dbReference>
<evidence type="ECO:0000256" key="3">
    <source>
        <dbReference type="ARBA" id="ARBA00004496"/>
    </source>
</evidence>
<dbReference type="SUPFAM" id="SSF48600">
    <property type="entry name" value="Chorismate mutase II"/>
    <property type="match status" value="1"/>
</dbReference>
<dbReference type="UniPathway" id="UPA00120">
    <property type="reaction ID" value="UER00203"/>
</dbReference>
<evidence type="ECO:0000256" key="2">
    <source>
        <dbReference type="ARBA" id="ARBA00002364"/>
    </source>
</evidence>
<keyword evidence="9" id="KW-0028">Amino-acid biosynthesis</keyword>
<comment type="catalytic activity">
    <reaction evidence="1">
        <text>chorismate = prephenate</text>
        <dbReference type="Rhea" id="RHEA:13897"/>
        <dbReference type="ChEBI" id="CHEBI:29748"/>
        <dbReference type="ChEBI" id="CHEBI:29934"/>
        <dbReference type="EC" id="5.4.99.5"/>
    </reaction>
</comment>
<dbReference type="CDD" id="cd13630">
    <property type="entry name" value="PBP2_PDT_1"/>
    <property type="match status" value="1"/>
</dbReference>
<evidence type="ECO:0000256" key="11">
    <source>
        <dbReference type="ARBA" id="ARBA00023222"/>
    </source>
</evidence>
<evidence type="ECO:0000256" key="1">
    <source>
        <dbReference type="ARBA" id="ARBA00000824"/>
    </source>
</evidence>
<feature type="domain" description="Chorismate mutase" evidence="18">
    <location>
        <begin position="70"/>
        <end position="160"/>
    </location>
</feature>
<comment type="pathway">
    <text evidence="5">Metabolic intermediate biosynthesis; prephenate biosynthesis; prephenate from chorismate: step 1/1.</text>
</comment>
<dbReference type="GO" id="GO:0009094">
    <property type="term" value="P:L-phenylalanine biosynthetic process"/>
    <property type="evidence" value="ECO:0007669"/>
    <property type="project" value="UniProtKB-UniPathway"/>
</dbReference>
<evidence type="ECO:0000256" key="15">
    <source>
        <dbReference type="ARBA" id="ARBA00031175"/>
    </source>
</evidence>
<dbReference type="UniPathway" id="UPA00121">
    <property type="reaction ID" value="UER00345"/>
</dbReference>
<dbReference type="CDD" id="cd04905">
    <property type="entry name" value="ACT_CM-PDT"/>
    <property type="match status" value="1"/>
</dbReference>
<dbReference type="PANTHER" id="PTHR21022">
    <property type="entry name" value="PREPHENATE DEHYDRATASE P PROTEIN"/>
    <property type="match status" value="1"/>
</dbReference>
<comment type="catalytic activity">
    <reaction evidence="17">
        <text>prephenate + H(+) = 3-phenylpyruvate + CO2 + H2O</text>
        <dbReference type="Rhea" id="RHEA:21648"/>
        <dbReference type="ChEBI" id="CHEBI:15377"/>
        <dbReference type="ChEBI" id="CHEBI:15378"/>
        <dbReference type="ChEBI" id="CHEBI:16526"/>
        <dbReference type="ChEBI" id="CHEBI:18005"/>
        <dbReference type="ChEBI" id="CHEBI:29934"/>
        <dbReference type="EC" id="4.2.1.51"/>
    </reaction>
</comment>
<comment type="function">
    <text evidence="2">Catalyzes the Claisen rearrangement of chorismate to prephenate and the decarboxylation/dehydration of prephenate to phenylpyruvate.</text>
</comment>
<evidence type="ECO:0000256" key="7">
    <source>
        <dbReference type="ARBA" id="ARBA00014401"/>
    </source>
</evidence>
<comment type="pathway">
    <text evidence="4">Amino-acid biosynthesis; L-phenylalanine biosynthesis; phenylpyruvate from prephenate: step 1/1.</text>
</comment>
<evidence type="ECO:0000256" key="13">
    <source>
        <dbReference type="ARBA" id="ARBA00023239"/>
    </source>
</evidence>
<organism evidence="21">
    <name type="scientific">marine sediment metagenome</name>
    <dbReference type="NCBI Taxonomy" id="412755"/>
    <lineage>
        <taxon>unclassified sequences</taxon>
        <taxon>metagenomes</taxon>
        <taxon>ecological metagenomes</taxon>
    </lineage>
</organism>
<dbReference type="PROSITE" id="PS00858">
    <property type="entry name" value="PREPHENATE_DEHYDR_2"/>
    <property type="match status" value="1"/>
</dbReference>
<dbReference type="Pfam" id="PF01817">
    <property type="entry name" value="CM_2"/>
    <property type="match status" value="1"/>
</dbReference>
<dbReference type="PIRSF" id="PIRSF001500">
    <property type="entry name" value="Chor_mut_pdt_Ppr"/>
    <property type="match status" value="1"/>
</dbReference>
<keyword evidence="14" id="KW-0511">Multifunctional enzyme</keyword>
<keyword evidence="8" id="KW-0963">Cytoplasm</keyword>
<dbReference type="GO" id="GO:0004106">
    <property type="term" value="F:chorismate mutase activity"/>
    <property type="evidence" value="ECO:0007669"/>
    <property type="project" value="UniProtKB-EC"/>
</dbReference>